<dbReference type="InterPro" id="IPR012506">
    <property type="entry name" value="TMEM86B-like"/>
</dbReference>
<evidence type="ECO:0000256" key="5">
    <source>
        <dbReference type="ARBA" id="ARBA00023136"/>
    </source>
</evidence>
<name>A0A5B0X5E0_9GAMM</name>
<reference evidence="7 8" key="1">
    <citation type="submission" date="2019-09" db="EMBL/GenBank/DDBJ databases">
        <authorList>
            <person name="Chen X.-Y."/>
        </authorList>
    </citation>
    <scope>NUCLEOTIDE SEQUENCE [LARGE SCALE GENOMIC DNA]</scope>
    <source>
        <strain evidence="7 8">NY5</strain>
    </source>
</reference>
<comment type="subcellular location">
    <subcellularLocation>
        <location evidence="1">Membrane</location>
        <topology evidence="1">Multi-pass membrane protein</topology>
    </subcellularLocation>
</comment>
<proteinExistence type="inferred from homology"/>
<organism evidence="7 8">
    <name type="scientific">Pseudohalioglobus sediminis</name>
    <dbReference type="NCBI Taxonomy" id="2606449"/>
    <lineage>
        <taxon>Bacteria</taxon>
        <taxon>Pseudomonadati</taxon>
        <taxon>Pseudomonadota</taxon>
        <taxon>Gammaproteobacteria</taxon>
        <taxon>Cellvibrionales</taxon>
        <taxon>Halieaceae</taxon>
        <taxon>Pseudohalioglobus</taxon>
    </lineage>
</organism>
<gene>
    <name evidence="7" type="ORF">F0M18_03270</name>
</gene>
<evidence type="ECO:0000256" key="6">
    <source>
        <dbReference type="SAM" id="Phobius"/>
    </source>
</evidence>
<feature type="transmembrane region" description="Helical" evidence="6">
    <location>
        <begin position="37"/>
        <end position="55"/>
    </location>
</feature>
<dbReference type="GO" id="GO:0016787">
    <property type="term" value="F:hydrolase activity"/>
    <property type="evidence" value="ECO:0007669"/>
    <property type="project" value="TreeGrafter"/>
</dbReference>
<dbReference type="EMBL" id="VTUX01000001">
    <property type="protein sequence ID" value="KAA1194463.1"/>
    <property type="molecule type" value="Genomic_DNA"/>
</dbReference>
<evidence type="ECO:0000256" key="2">
    <source>
        <dbReference type="ARBA" id="ARBA00007375"/>
    </source>
</evidence>
<comment type="similarity">
    <text evidence="2">Belongs to the TMEM86 family.</text>
</comment>
<evidence type="ECO:0000313" key="7">
    <source>
        <dbReference type="EMBL" id="KAA1194463.1"/>
    </source>
</evidence>
<feature type="transmembrane region" description="Helical" evidence="6">
    <location>
        <begin position="61"/>
        <end position="79"/>
    </location>
</feature>
<dbReference type="Pfam" id="PF07947">
    <property type="entry name" value="YhhN"/>
    <property type="match status" value="1"/>
</dbReference>
<dbReference type="GO" id="GO:0016020">
    <property type="term" value="C:membrane"/>
    <property type="evidence" value="ECO:0007669"/>
    <property type="project" value="UniProtKB-SubCell"/>
</dbReference>
<evidence type="ECO:0000313" key="8">
    <source>
        <dbReference type="Proteomes" id="UP000323708"/>
    </source>
</evidence>
<keyword evidence="8" id="KW-1185">Reference proteome</keyword>
<evidence type="ECO:0000256" key="3">
    <source>
        <dbReference type="ARBA" id="ARBA00022692"/>
    </source>
</evidence>
<keyword evidence="3 6" id="KW-0812">Transmembrane</keyword>
<feature type="transmembrane region" description="Helical" evidence="6">
    <location>
        <begin position="112"/>
        <end position="133"/>
    </location>
</feature>
<dbReference type="AlphaFoldDB" id="A0A5B0X5E0"/>
<feature type="transmembrane region" description="Helical" evidence="6">
    <location>
        <begin position="169"/>
        <end position="187"/>
    </location>
</feature>
<dbReference type="PANTHER" id="PTHR31885">
    <property type="entry name" value="GH04784P"/>
    <property type="match status" value="1"/>
</dbReference>
<dbReference type="PANTHER" id="PTHR31885:SF6">
    <property type="entry name" value="GH04784P"/>
    <property type="match status" value="1"/>
</dbReference>
<feature type="transmembrane region" description="Helical" evidence="6">
    <location>
        <begin position="145"/>
        <end position="163"/>
    </location>
</feature>
<comment type="caution">
    <text evidence="7">The sequence shown here is derived from an EMBL/GenBank/DDBJ whole genome shotgun (WGS) entry which is preliminary data.</text>
</comment>
<sequence>MAEINTTTFIIAPVLLALVSVTGLMASDYHDILPGRFVCKPLASLAFIWLALLLGAMDSSYGQLLLVGLLLAAAGDIFLMFESNAAFMSGLVAFLCGHVLYALAFLQLPQHASALAISLVPALTLLIGTHFWLRKHLLGPMRFAVPAYIFVIGTMLVLAGGSWGQPGTWLIITGAWGFAISDLFVARRQFVSTDPWNKLLGTPLYFGSQMLLAASVAFYAA</sequence>
<feature type="transmembrane region" description="Helical" evidence="6">
    <location>
        <begin position="199"/>
        <end position="220"/>
    </location>
</feature>
<evidence type="ECO:0000256" key="1">
    <source>
        <dbReference type="ARBA" id="ARBA00004141"/>
    </source>
</evidence>
<dbReference type="RefSeq" id="WP_149609932.1">
    <property type="nucleotide sequence ID" value="NZ_VTUX01000001.1"/>
</dbReference>
<feature type="transmembrane region" description="Helical" evidence="6">
    <location>
        <begin position="86"/>
        <end position="106"/>
    </location>
</feature>
<keyword evidence="4 6" id="KW-1133">Transmembrane helix</keyword>
<protein>
    <submittedName>
        <fullName evidence="7">Lysoplasmalogenase</fullName>
    </submittedName>
</protein>
<keyword evidence="5 6" id="KW-0472">Membrane</keyword>
<accession>A0A5B0X5E0</accession>
<dbReference type="Proteomes" id="UP000323708">
    <property type="component" value="Unassembled WGS sequence"/>
</dbReference>
<evidence type="ECO:0000256" key="4">
    <source>
        <dbReference type="ARBA" id="ARBA00022989"/>
    </source>
</evidence>
<feature type="transmembrane region" description="Helical" evidence="6">
    <location>
        <begin position="6"/>
        <end position="25"/>
    </location>
</feature>